<reference evidence="4 5" key="1">
    <citation type="journal article" date="2014" name="Int. J. Syst. Evol. Microbiol.">
        <title>Complete genome sequence of Corynebacterium casei LMG S-19264T (=DSM 44701T), isolated from a smear-ripened cheese.</title>
        <authorList>
            <consortium name="US DOE Joint Genome Institute (JGI-PGF)"/>
            <person name="Walter F."/>
            <person name="Albersmeier A."/>
            <person name="Kalinowski J."/>
            <person name="Ruckert C."/>
        </authorList>
    </citation>
    <scope>NUCLEOTIDE SEQUENCE [LARGE SCALE GENOMIC DNA]</scope>
    <source>
        <strain evidence="4 5">JCM 4677</strain>
    </source>
</reference>
<dbReference type="PANTHER" id="PTHR42880:SF1">
    <property type="entry name" value="ISOPROPYLMALATE_HOMOCITRATE_CITRAMALATE SYNTHASE FAMILY PROTEIN"/>
    <property type="match status" value="1"/>
</dbReference>
<dbReference type="Pfam" id="PF00682">
    <property type="entry name" value="HMGL-like"/>
    <property type="match status" value="1"/>
</dbReference>
<dbReference type="PROSITE" id="PS50991">
    <property type="entry name" value="PYR_CT"/>
    <property type="match status" value="1"/>
</dbReference>
<accession>A0A7G1NSN3</accession>
<evidence type="ECO:0000259" key="3">
    <source>
        <dbReference type="PROSITE" id="PS50991"/>
    </source>
</evidence>
<gene>
    <name evidence="4" type="ORF">GCM10017557_04210</name>
</gene>
<dbReference type="Proteomes" id="UP000516444">
    <property type="component" value="Chromosome"/>
</dbReference>
<dbReference type="EMBL" id="AP023440">
    <property type="protein sequence ID" value="BCL25562.1"/>
    <property type="molecule type" value="Genomic_DNA"/>
</dbReference>
<evidence type="ECO:0000313" key="5">
    <source>
        <dbReference type="Proteomes" id="UP000516444"/>
    </source>
</evidence>
<dbReference type="InterPro" id="IPR013785">
    <property type="entry name" value="Aldolase_TIM"/>
</dbReference>
<dbReference type="AlphaFoldDB" id="A0A7G1NSN3"/>
<dbReference type="Gene3D" id="3.20.20.70">
    <property type="entry name" value="Aldolase class I"/>
    <property type="match status" value="1"/>
</dbReference>
<dbReference type="CDD" id="cd03174">
    <property type="entry name" value="DRE_TIM_metallolyase"/>
    <property type="match status" value="1"/>
</dbReference>
<dbReference type="KEGG" id="sgm:GCM10017557_04210"/>
<dbReference type="InterPro" id="IPR000891">
    <property type="entry name" value="PYR_CT"/>
</dbReference>
<organism evidence="4 5">
    <name type="scientific">Streptomyces aurantiacus</name>
    <dbReference type="NCBI Taxonomy" id="47760"/>
    <lineage>
        <taxon>Bacteria</taxon>
        <taxon>Bacillati</taxon>
        <taxon>Actinomycetota</taxon>
        <taxon>Actinomycetes</taxon>
        <taxon>Kitasatosporales</taxon>
        <taxon>Streptomycetaceae</taxon>
        <taxon>Streptomyces</taxon>
        <taxon>Streptomyces aurantiacus group</taxon>
    </lineage>
</organism>
<evidence type="ECO:0000256" key="2">
    <source>
        <dbReference type="SAM" id="MobiDB-lite"/>
    </source>
</evidence>
<protein>
    <submittedName>
        <fullName evidence="4">2-isopropylmalate synthase</fullName>
    </submittedName>
</protein>
<name>A0A7G1NSN3_9ACTN</name>
<keyword evidence="5" id="KW-1185">Reference proteome</keyword>
<dbReference type="SUPFAM" id="SSF51569">
    <property type="entry name" value="Aldolase"/>
    <property type="match status" value="1"/>
</dbReference>
<dbReference type="GO" id="GO:0016740">
    <property type="term" value="F:transferase activity"/>
    <property type="evidence" value="ECO:0007669"/>
    <property type="project" value="UniProtKB-KW"/>
</dbReference>
<evidence type="ECO:0000313" key="4">
    <source>
        <dbReference type="EMBL" id="BCL25562.1"/>
    </source>
</evidence>
<sequence>MARSQTRSRTFPEGFMDKPAVFTDDEIARFRAELAGKRSPGAYEPGRWSVSPLTRRPDVRGPMPGAVRLRDATLRSVETLPGVVASTDAKEAYLRRLVGAGVREVVTAGIAGRDDKALRAEVEVIKGENPDCRAVLPLLRSTADIDRAADAGYDAVQVWVQGLGEASLIYNPAVYQQAWRGEDWRGPATPRGRDDVLARALPLIRHARSRGLDAVVPMLMVSYLTDEILAESVTALTDAGATELTLFDGPGAMSPEAYAHLVARTKELAPGVEVGLHPHNTFGLAVACAVGAVRAGADVVELSVNGYCGGPGNADLAATALAFESLYGVGTGIRTERLTELARAGEELTGYHLAWNHPVTGTSAFSWGGMDLITQETAVDPLLHNCLEPALVGNVRKVPFTPDSGPYTLADKLAALVVDTTVAQVDEILRRAREIMAGEARLLSDADLAALAGEVADESPACAEADGGGTER</sequence>
<keyword evidence="1" id="KW-0808">Transferase</keyword>
<dbReference type="PANTHER" id="PTHR42880">
    <property type="entry name" value="HOMOCITRATE SYNTHASE"/>
    <property type="match status" value="1"/>
</dbReference>
<feature type="region of interest" description="Disordered" evidence="2">
    <location>
        <begin position="38"/>
        <end position="62"/>
    </location>
</feature>
<evidence type="ECO:0000256" key="1">
    <source>
        <dbReference type="ARBA" id="ARBA00022679"/>
    </source>
</evidence>
<feature type="domain" description="Pyruvate carboxyltransferase" evidence="3">
    <location>
        <begin position="67"/>
        <end position="339"/>
    </location>
</feature>
<proteinExistence type="predicted"/>